<dbReference type="Pfam" id="PF16199">
    <property type="entry name" value="Radical_SAM_C"/>
    <property type="match status" value="1"/>
</dbReference>
<evidence type="ECO:0000256" key="6">
    <source>
        <dbReference type="ARBA" id="ARBA00022679"/>
    </source>
</evidence>
<evidence type="ECO:0000256" key="1">
    <source>
        <dbReference type="ARBA" id="ARBA00001966"/>
    </source>
</evidence>
<dbReference type="PANTHER" id="PTHR11135">
    <property type="entry name" value="HISTONE ACETYLTRANSFERASE-RELATED"/>
    <property type="match status" value="1"/>
</dbReference>
<comment type="similarity">
    <text evidence="3">Belongs to the ELP3 family.</text>
</comment>
<dbReference type="InterPro" id="IPR034687">
    <property type="entry name" value="ELP3-like"/>
</dbReference>
<dbReference type="SMART" id="SM00729">
    <property type="entry name" value="Elp3"/>
    <property type="match status" value="1"/>
</dbReference>
<reference evidence="18" key="1">
    <citation type="submission" date="2020-10" db="EMBL/GenBank/DDBJ databases">
        <authorList>
            <person name="Gilroy R."/>
        </authorList>
    </citation>
    <scope>NUCLEOTIDE SEQUENCE</scope>
    <source>
        <strain evidence="18">ChiGjej1B1-2707</strain>
    </source>
</reference>
<keyword evidence="12" id="KW-0411">Iron-sulfur</keyword>
<protein>
    <recommendedName>
        <fullName evidence="14">tRNA carboxymethyluridine synthase</fullName>
        <ecNumber evidence="14">2.3.1.311</ecNumber>
    </recommendedName>
</protein>
<evidence type="ECO:0000256" key="7">
    <source>
        <dbReference type="ARBA" id="ARBA00022691"/>
    </source>
</evidence>
<evidence type="ECO:0000256" key="16">
    <source>
        <dbReference type="SAM" id="MobiDB-lite"/>
    </source>
</evidence>
<reference evidence="18" key="2">
    <citation type="journal article" date="2021" name="PeerJ">
        <title>Extensive microbial diversity within the chicken gut microbiome revealed by metagenomics and culture.</title>
        <authorList>
            <person name="Gilroy R."/>
            <person name="Ravi A."/>
            <person name="Getino M."/>
            <person name="Pursley I."/>
            <person name="Horton D.L."/>
            <person name="Alikhan N.F."/>
            <person name="Baker D."/>
            <person name="Gharbi K."/>
            <person name="Hall N."/>
            <person name="Watson M."/>
            <person name="Adriaenssens E.M."/>
            <person name="Foster-Nyarko E."/>
            <person name="Jarju S."/>
            <person name="Secka A."/>
            <person name="Antonio M."/>
            <person name="Oren A."/>
            <person name="Chaudhuri R.R."/>
            <person name="La Ragione R."/>
            <person name="Hildebrand F."/>
            <person name="Pallen M.J."/>
        </authorList>
    </citation>
    <scope>NUCLEOTIDE SEQUENCE</scope>
    <source>
        <strain evidence="18">ChiGjej1B1-2707</strain>
    </source>
</reference>
<evidence type="ECO:0000256" key="8">
    <source>
        <dbReference type="ARBA" id="ARBA00022694"/>
    </source>
</evidence>
<keyword evidence="13" id="KW-0012">Acyltransferase</keyword>
<dbReference type="GO" id="GO:0033588">
    <property type="term" value="C:elongator holoenzyme complex"/>
    <property type="evidence" value="ECO:0007669"/>
    <property type="project" value="TreeGrafter"/>
</dbReference>
<evidence type="ECO:0000256" key="12">
    <source>
        <dbReference type="ARBA" id="ARBA00023014"/>
    </source>
</evidence>
<dbReference type="GO" id="GO:0005737">
    <property type="term" value="C:cytoplasm"/>
    <property type="evidence" value="ECO:0007669"/>
    <property type="project" value="TreeGrafter"/>
</dbReference>
<dbReference type="InterPro" id="IPR032432">
    <property type="entry name" value="Radical_SAM_C"/>
</dbReference>
<dbReference type="InterPro" id="IPR058240">
    <property type="entry name" value="rSAM_sf"/>
</dbReference>
<feature type="compositionally biased region" description="Low complexity" evidence="16">
    <location>
        <begin position="273"/>
        <end position="305"/>
    </location>
</feature>
<organism evidence="18 19">
    <name type="scientific">Candidatus Aveggerthella stercoripullorum</name>
    <dbReference type="NCBI Taxonomy" id="2840688"/>
    <lineage>
        <taxon>Bacteria</taxon>
        <taxon>Bacillati</taxon>
        <taxon>Actinomycetota</taxon>
        <taxon>Coriobacteriia</taxon>
        <taxon>Eggerthellales</taxon>
        <taxon>Eggerthellaceae</taxon>
        <taxon>Eggerthellaceae incertae sedis</taxon>
        <taxon>Candidatus Aveggerthella</taxon>
    </lineage>
</organism>
<proteinExistence type="inferred from homology"/>
<dbReference type="Pfam" id="PF00583">
    <property type="entry name" value="Acetyltransf_1"/>
    <property type="match status" value="1"/>
</dbReference>
<keyword evidence="9" id="KW-0479">Metal-binding</keyword>
<sequence>MEDILLEILERLRAGETLDAKALQRLIRAHNEGIPDNRDHYAKKQLMPFYLRTKAENPARWTSWNIDEDLERKLTATLQLKPRRTASGVATITVLTKPWPCGGSCLYCPNDVRMPKSYLADEPACQRAERNWFDPYLQVATRLNTLRQMGHTTDKVELIVLGGTWSDYPQDYQVWFATELFRALNETGTADAERSIAERRAFYGACGILSERPDCAAFAKDAQQAVNAGMLTYNQAVARLYSCAASAENAAPRPPASDRANSGPTTDEDLRMSPASPVVPHASVPPTRTSAQAAAATEPEHAATPWQQAAIIQRATLEQLEAQQASNETAAHRVVGLVVETRPDAISAESLSLIRRLGCTKVQIGIQSLDARILALNSRSGTSVDRIADAFALLRLFGFKIHAHFMANLLGASPEEDKRDYQRLVRDEAFLPDEVKLYPCALVGGTGLCAHHDDGTWRPYTEDELLDVLAADVEATPPFVRISRMIRDISSHDILVGNKKVNLRQLVDGKVAAEGRAVQEIRSREISTNPPALEDLELHDLSYETAVSTEHFLQWTAPDGRIAGFLRLSLPHAGSVVWLQRQLADLDSLPFAPDTAMIREVHVYGAVAGIHQEGNAAQHHGLGKKLVEKACALARVEGYARLNVISAIGTREYYRRLGFADAGLYQQRPLVQRRA</sequence>
<evidence type="ECO:0000256" key="13">
    <source>
        <dbReference type="ARBA" id="ARBA00023315"/>
    </source>
</evidence>
<keyword evidence="11" id="KW-0408">Iron</keyword>
<dbReference type="PANTHER" id="PTHR11135:SF2">
    <property type="entry name" value="ELONGATOR COMPLEX PROTEIN 3"/>
    <property type="match status" value="1"/>
</dbReference>
<keyword evidence="4" id="KW-0004">4Fe-4S</keyword>
<dbReference type="GO" id="GO:0046872">
    <property type="term" value="F:metal ion binding"/>
    <property type="evidence" value="ECO:0007669"/>
    <property type="project" value="UniProtKB-KW"/>
</dbReference>
<evidence type="ECO:0000256" key="4">
    <source>
        <dbReference type="ARBA" id="ARBA00022485"/>
    </source>
</evidence>
<keyword evidence="5" id="KW-0820">tRNA-binding</keyword>
<dbReference type="GO" id="GO:0000049">
    <property type="term" value="F:tRNA binding"/>
    <property type="evidence" value="ECO:0007669"/>
    <property type="project" value="UniProtKB-KW"/>
</dbReference>
<dbReference type="Gene3D" id="3.40.630.30">
    <property type="match status" value="1"/>
</dbReference>
<evidence type="ECO:0000256" key="2">
    <source>
        <dbReference type="ARBA" id="ARBA00005217"/>
    </source>
</evidence>
<evidence type="ECO:0000259" key="17">
    <source>
        <dbReference type="SMART" id="SM00729"/>
    </source>
</evidence>
<dbReference type="AlphaFoldDB" id="A0A9D1A0C0"/>
<dbReference type="InterPro" id="IPR016181">
    <property type="entry name" value="Acyl_CoA_acyltransferase"/>
</dbReference>
<evidence type="ECO:0000256" key="3">
    <source>
        <dbReference type="ARBA" id="ARBA00005494"/>
    </source>
</evidence>
<keyword evidence="10" id="KW-0694">RNA-binding</keyword>
<dbReference type="Proteomes" id="UP000824261">
    <property type="component" value="Unassembled WGS sequence"/>
</dbReference>
<dbReference type="GO" id="GO:0051539">
    <property type="term" value="F:4 iron, 4 sulfur cluster binding"/>
    <property type="evidence" value="ECO:0007669"/>
    <property type="project" value="UniProtKB-KW"/>
</dbReference>
<dbReference type="EMBL" id="DVGB01000060">
    <property type="protein sequence ID" value="HIR01617.1"/>
    <property type="molecule type" value="Genomic_DNA"/>
</dbReference>
<dbReference type="SUPFAM" id="SSF102114">
    <property type="entry name" value="Radical SAM enzymes"/>
    <property type="match status" value="1"/>
</dbReference>
<dbReference type="InterPro" id="IPR000182">
    <property type="entry name" value="GNAT_dom"/>
</dbReference>
<evidence type="ECO:0000256" key="11">
    <source>
        <dbReference type="ARBA" id="ARBA00023004"/>
    </source>
</evidence>
<evidence type="ECO:0000256" key="5">
    <source>
        <dbReference type="ARBA" id="ARBA00022555"/>
    </source>
</evidence>
<dbReference type="EC" id="2.3.1.311" evidence="14"/>
<evidence type="ECO:0000313" key="19">
    <source>
        <dbReference type="Proteomes" id="UP000824261"/>
    </source>
</evidence>
<dbReference type="SFLD" id="SFLDS00029">
    <property type="entry name" value="Radical_SAM"/>
    <property type="match status" value="1"/>
</dbReference>
<evidence type="ECO:0000256" key="14">
    <source>
        <dbReference type="ARBA" id="ARBA00044771"/>
    </source>
</evidence>
<gene>
    <name evidence="18" type="ORF">IAA69_05065</name>
</gene>
<evidence type="ECO:0000313" key="18">
    <source>
        <dbReference type="EMBL" id="HIR01617.1"/>
    </source>
</evidence>
<feature type="region of interest" description="Disordered" evidence="16">
    <location>
        <begin position="248"/>
        <end position="305"/>
    </location>
</feature>
<name>A0A9D1A0C0_9ACTN</name>
<dbReference type="CDD" id="cd01335">
    <property type="entry name" value="Radical_SAM"/>
    <property type="match status" value="1"/>
</dbReference>
<feature type="domain" description="Elp3/MiaA/NifB-like radical SAM core" evidence="17">
    <location>
        <begin position="92"/>
        <end position="471"/>
    </location>
</feature>
<evidence type="ECO:0000256" key="10">
    <source>
        <dbReference type="ARBA" id="ARBA00022884"/>
    </source>
</evidence>
<comment type="caution">
    <text evidence="18">The sequence shown here is derived from an EMBL/GenBank/DDBJ whole genome shotgun (WGS) entry which is preliminary data.</text>
</comment>
<evidence type="ECO:0000256" key="15">
    <source>
        <dbReference type="ARBA" id="ARBA00047372"/>
    </source>
</evidence>
<evidence type="ECO:0000256" key="9">
    <source>
        <dbReference type="ARBA" id="ARBA00022723"/>
    </source>
</evidence>
<dbReference type="SUPFAM" id="SSF55729">
    <property type="entry name" value="Acyl-CoA N-acyltransferases (Nat)"/>
    <property type="match status" value="1"/>
</dbReference>
<dbReference type="InterPro" id="IPR039661">
    <property type="entry name" value="ELP3"/>
</dbReference>
<dbReference type="SFLD" id="SFLDG01086">
    <property type="entry name" value="elongater_protein-like"/>
    <property type="match status" value="1"/>
</dbReference>
<dbReference type="SFLD" id="SFLDF00344">
    <property type="entry name" value="ELP3-like"/>
    <property type="match status" value="1"/>
</dbReference>
<accession>A0A9D1A0C0</accession>
<comment type="catalytic activity">
    <reaction evidence="15">
        <text>uridine(34) in tRNA + acetyl-CoA + S-adenosyl-L-methionine + H2O = 5-(carboxymethyl)uridine(34) in tRNA + 5'-deoxyadenosine + L-methionine + CoA + 2 H(+)</text>
        <dbReference type="Rhea" id="RHEA:61020"/>
        <dbReference type="Rhea" id="RHEA-COMP:10407"/>
        <dbReference type="Rhea" id="RHEA-COMP:11727"/>
        <dbReference type="ChEBI" id="CHEBI:15377"/>
        <dbReference type="ChEBI" id="CHEBI:15378"/>
        <dbReference type="ChEBI" id="CHEBI:17319"/>
        <dbReference type="ChEBI" id="CHEBI:57287"/>
        <dbReference type="ChEBI" id="CHEBI:57288"/>
        <dbReference type="ChEBI" id="CHEBI:57844"/>
        <dbReference type="ChEBI" id="CHEBI:59789"/>
        <dbReference type="ChEBI" id="CHEBI:65315"/>
        <dbReference type="ChEBI" id="CHEBI:74882"/>
        <dbReference type="EC" id="2.3.1.311"/>
    </reaction>
    <physiologicalReaction direction="left-to-right" evidence="15">
        <dbReference type="Rhea" id="RHEA:61021"/>
    </physiologicalReaction>
</comment>
<keyword evidence="8" id="KW-0819">tRNA processing</keyword>
<comment type="cofactor">
    <cofactor evidence="1">
        <name>[4Fe-4S] cluster</name>
        <dbReference type="ChEBI" id="CHEBI:49883"/>
    </cofactor>
</comment>
<dbReference type="GO" id="GO:0002926">
    <property type="term" value="P:tRNA wobble base 5-methoxycarbonylmethyl-2-thiouridinylation"/>
    <property type="evidence" value="ECO:0007669"/>
    <property type="project" value="TreeGrafter"/>
</dbReference>
<dbReference type="InterPro" id="IPR006638">
    <property type="entry name" value="Elp3/MiaA/NifB-like_rSAM"/>
</dbReference>
<dbReference type="InterPro" id="IPR007197">
    <property type="entry name" value="rSAM"/>
</dbReference>
<keyword evidence="6" id="KW-0808">Transferase</keyword>
<dbReference type="GO" id="GO:0106261">
    <property type="term" value="F:tRNA uridine(34) acetyltransferase activity"/>
    <property type="evidence" value="ECO:0007669"/>
    <property type="project" value="UniProtKB-EC"/>
</dbReference>
<keyword evidence="7" id="KW-0949">S-adenosyl-L-methionine</keyword>
<comment type="pathway">
    <text evidence="2">tRNA modification.</text>
</comment>